<keyword evidence="5 6" id="KW-0472">Membrane</keyword>
<keyword evidence="4 6" id="KW-1133">Transmembrane helix</keyword>
<evidence type="ECO:0000256" key="6">
    <source>
        <dbReference type="SAM" id="Phobius"/>
    </source>
</evidence>
<feature type="transmembrane region" description="Helical" evidence="6">
    <location>
        <begin position="72"/>
        <end position="91"/>
    </location>
</feature>
<dbReference type="GO" id="GO:0005886">
    <property type="term" value="C:plasma membrane"/>
    <property type="evidence" value="ECO:0007669"/>
    <property type="project" value="UniProtKB-SubCell"/>
</dbReference>
<evidence type="ECO:0000313" key="7">
    <source>
        <dbReference type="EMBL" id="HJC85316.1"/>
    </source>
</evidence>
<evidence type="ECO:0000256" key="1">
    <source>
        <dbReference type="ARBA" id="ARBA00004651"/>
    </source>
</evidence>
<gene>
    <name evidence="7" type="ORF">H9751_07220</name>
</gene>
<dbReference type="InterPro" id="IPR001123">
    <property type="entry name" value="LeuE-type"/>
</dbReference>
<dbReference type="EMBL" id="DWVP01000016">
    <property type="protein sequence ID" value="HJC85316.1"/>
    <property type="molecule type" value="Genomic_DNA"/>
</dbReference>
<comment type="subcellular location">
    <subcellularLocation>
        <location evidence="1">Cell membrane</location>
        <topology evidence="1">Multi-pass membrane protein</topology>
    </subcellularLocation>
</comment>
<evidence type="ECO:0000256" key="3">
    <source>
        <dbReference type="ARBA" id="ARBA00022692"/>
    </source>
</evidence>
<dbReference type="Pfam" id="PF01810">
    <property type="entry name" value="LysE"/>
    <property type="match status" value="1"/>
</dbReference>
<dbReference type="AlphaFoldDB" id="A0A9D2TP34"/>
<keyword evidence="2" id="KW-1003">Cell membrane</keyword>
<name>A0A9D2TP34_9CORY</name>
<dbReference type="PANTHER" id="PTHR30086:SF20">
    <property type="entry name" value="ARGININE EXPORTER PROTEIN ARGO-RELATED"/>
    <property type="match status" value="1"/>
</dbReference>
<feature type="transmembrane region" description="Helical" evidence="6">
    <location>
        <begin position="204"/>
        <end position="225"/>
    </location>
</feature>
<sequence>MTATLASQLNVALTGLLFQLTVIASIGPQNVVLLKQGVRRWGVGLVVTVFIIGDLLLLPLGTAGVSVVVEKMPLLLDVLRWGGVAYLLWFASSCLRDVRNPTPIDTSSGNPSPHDARDTVVLHSPGTECGTESAPVVGAGASGNGTGVATRTRVPLRTRATTRLPALAALPTALAVTFLNPAAWVDGILVFGSMSNQYGDAGKWVFTAGALVGSILFFITVGYGARLLSRPLSKASVWRWINLGIGVLMIAIAARLAMMG</sequence>
<keyword evidence="3 6" id="KW-0812">Transmembrane</keyword>
<feature type="transmembrane region" description="Helical" evidence="6">
    <location>
        <begin position="164"/>
        <end position="184"/>
    </location>
</feature>
<accession>A0A9D2TP34</accession>
<reference evidence="7" key="2">
    <citation type="submission" date="2021-04" db="EMBL/GenBank/DDBJ databases">
        <authorList>
            <person name="Gilroy R."/>
        </authorList>
    </citation>
    <scope>NUCLEOTIDE SEQUENCE</scope>
    <source>
        <strain evidence="7">ChiHjej13B12-4958</strain>
    </source>
</reference>
<dbReference type="PANTHER" id="PTHR30086">
    <property type="entry name" value="ARGININE EXPORTER PROTEIN ARGO"/>
    <property type="match status" value="1"/>
</dbReference>
<proteinExistence type="predicted"/>
<feature type="transmembrane region" description="Helical" evidence="6">
    <location>
        <begin position="12"/>
        <end position="34"/>
    </location>
</feature>
<protein>
    <submittedName>
        <fullName evidence="7">LysE family transporter</fullName>
    </submittedName>
</protein>
<feature type="transmembrane region" description="Helical" evidence="6">
    <location>
        <begin position="41"/>
        <end position="60"/>
    </location>
</feature>
<evidence type="ECO:0000256" key="2">
    <source>
        <dbReference type="ARBA" id="ARBA00022475"/>
    </source>
</evidence>
<comment type="caution">
    <text evidence="7">The sequence shown here is derived from an EMBL/GenBank/DDBJ whole genome shotgun (WGS) entry which is preliminary data.</text>
</comment>
<feature type="transmembrane region" description="Helical" evidence="6">
    <location>
        <begin position="237"/>
        <end position="258"/>
    </location>
</feature>
<organism evidence="7 8">
    <name type="scientific">Candidatus Corynebacterium faecigallinarum</name>
    <dbReference type="NCBI Taxonomy" id="2838528"/>
    <lineage>
        <taxon>Bacteria</taxon>
        <taxon>Bacillati</taxon>
        <taxon>Actinomycetota</taxon>
        <taxon>Actinomycetes</taxon>
        <taxon>Mycobacteriales</taxon>
        <taxon>Corynebacteriaceae</taxon>
        <taxon>Corynebacterium</taxon>
    </lineage>
</organism>
<dbReference type="Proteomes" id="UP000823858">
    <property type="component" value="Unassembled WGS sequence"/>
</dbReference>
<evidence type="ECO:0000256" key="5">
    <source>
        <dbReference type="ARBA" id="ARBA00023136"/>
    </source>
</evidence>
<evidence type="ECO:0000313" key="8">
    <source>
        <dbReference type="Proteomes" id="UP000823858"/>
    </source>
</evidence>
<reference evidence="7" key="1">
    <citation type="journal article" date="2021" name="PeerJ">
        <title>Extensive microbial diversity within the chicken gut microbiome revealed by metagenomics and culture.</title>
        <authorList>
            <person name="Gilroy R."/>
            <person name="Ravi A."/>
            <person name="Getino M."/>
            <person name="Pursley I."/>
            <person name="Horton D.L."/>
            <person name="Alikhan N.F."/>
            <person name="Baker D."/>
            <person name="Gharbi K."/>
            <person name="Hall N."/>
            <person name="Watson M."/>
            <person name="Adriaenssens E.M."/>
            <person name="Foster-Nyarko E."/>
            <person name="Jarju S."/>
            <person name="Secka A."/>
            <person name="Antonio M."/>
            <person name="Oren A."/>
            <person name="Chaudhuri R.R."/>
            <person name="La Ragione R."/>
            <person name="Hildebrand F."/>
            <person name="Pallen M.J."/>
        </authorList>
    </citation>
    <scope>NUCLEOTIDE SEQUENCE</scope>
    <source>
        <strain evidence="7">ChiHjej13B12-4958</strain>
    </source>
</reference>
<dbReference type="GO" id="GO:0015171">
    <property type="term" value="F:amino acid transmembrane transporter activity"/>
    <property type="evidence" value="ECO:0007669"/>
    <property type="project" value="TreeGrafter"/>
</dbReference>
<evidence type="ECO:0000256" key="4">
    <source>
        <dbReference type="ARBA" id="ARBA00022989"/>
    </source>
</evidence>